<proteinExistence type="inferred from homology"/>
<dbReference type="Proteomes" id="UP000250025">
    <property type="component" value="Chromosome"/>
</dbReference>
<keyword evidence="6 10" id="KW-0456">Lyase</keyword>
<keyword evidence="7 10" id="KW-0627">Porphyrin biosynthesis</keyword>
<sequence>MSLSCFRSSIVTAIVSRAFPGTRMHRMRHDDFSRRMMRESTLTVDDLILPVFIQEGDNRRDDIPSMPGVERLSIDQLLQDAGELVALGIPAILLLPVIDADHKSELAEEAYNASGLMPRALRALKAAYPTLGLITDISLDPYTVHGQDGILDAQGRILNDRTVETLTKQALSHAEAGADYVSPSDMMDGHILAIREILEAEGLTHTRLLSCSARYASYYDTPALNTDSSPAERSICQMDPANGDEALHESAMDIAEGADAIMIKPGMPYLDVLYRVKQELRVPTFVYQVSGEYAMHRAAFINGWLDEKTVILESLRCFKRAGADGIVTWFARQAARILRET</sequence>
<protein>
    <recommendedName>
        <fullName evidence="4 10">Delta-aminolevulinic acid dehydratase</fullName>
        <ecNumber evidence="3 10">4.2.1.24</ecNumber>
    </recommendedName>
</protein>
<evidence type="ECO:0000313" key="12">
    <source>
        <dbReference type="EMBL" id="ARS51918.1"/>
    </source>
</evidence>
<reference evidence="12 13" key="1">
    <citation type="journal article" date="2017" name="Int. J. Syst. Evol. Microbiol.">
        <title>Kushneria konosiri sp. nov., isolated from the Korean salt-fermented seafood Daemi-jeot.</title>
        <authorList>
            <person name="Yun J.H."/>
            <person name="Park S.K."/>
            <person name="Lee J.Y."/>
            <person name="Jung M.J."/>
            <person name="Bae J.W."/>
        </authorList>
    </citation>
    <scope>NUCLEOTIDE SEQUENCE [LARGE SCALE GENOMIC DNA]</scope>
    <source>
        <strain evidence="12 13">X49</strain>
    </source>
</reference>
<dbReference type="PRINTS" id="PR00144">
    <property type="entry name" value="DALDHYDRTASE"/>
</dbReference>
<keyword evidence="5" id="KW-0350">Heme biosynthesis</keyword>
<evidence type="ECO:0000256" key="10">
    <source>
        <dbReference type="RuleBase" id="RU000515"/>
    </source>
</evidence>
<keyword evidence="9" id="KW-0460">Magnesium</keyword>
<evidence type="ECO:0000313" key="13">
    <source>
        <dbReference type="Proteomes" id="UP000250025"/>
    </source>
</evidence>
<dbReference type="FunFam" id="3.20.20.70:FF:000019">
    <property type="entry name" value="Delta-aminolevulinic acid dehydratase"/>
    <property type="match status" value="1"/>
</dbReference>
<feature type="binding site" evidence="9">
    <location>
        <position position="249"/>
    </location>
    <ligand>
        <name>Mg(2+)</name>
        <dbReference type="ChEBI" id="CHEBI:18420"/>
    </ligand>
</feature>
<evidence type="ECO:0000256" key="5">
    <source>
        <dbReference type="ARBA" id="ARBA00023133"/>
    </source>
</evidence>
<gene>
    <name evidence="12" type="ORF">B9G99_02590</name>
</gene>
<name>A0A2Z2H427_9GAMM</name>
<evidence type="ECO:0000256" key="3">
    <source>
        <dbReference type="ARBA" id="ARBA00012053"/>
    </source>
</evidence>
<dbReference type="InterPro" id="IPR013785">
    <property type="entry name" value="Aldolase_TIM"/>
</dbReference>
<accession>A0A2Z2H427</accession>
<evidence type="ECO:0000256" key="6">
    <source>
        <dbReference type="ARBA" id="ARBA00023239"/>
    </source>
</evidence>
<dbReference type="GO" id="GO:0008270">
    <property type="term" value="F:zinc ion binding"/>
    <property type="evidence" value="ECO:0007669"/>
    <property type="project" value="TreeGrafter"/>
</dbReference>
<comment type="similarity">
    <text evidence="2 11">Belongs to the ALAD family.</text>
</comment>
<dbReference type="EC" id="4.2.1.24" evidence="3 10"/>
<dbReference type="PIRSF" id="PIRSF001415">
    <property type="entry name" value="Porphbilin_synth"/>
    <property type="match status" value="1"/>
</dbReference>
<dbReference type="PROSITE" id="PS00169">
    <property type="entry name" value="D_ALA_DEHYDRATASE"/>
    <property type="match status" value="1"/>
</dbReference>
<dbReference type="EMBL" id="CP021323">
    <property type="protein sequence ID" value="ARS51918.1"/>
    <property type="molecule type" value="Genomic_DNA"/>
</dbReference>
<comment type="subunit">
    <text evidence="10">Homooctamer.</text>
</comment>
<keyword evidence="13" id="KW-1185">Reference proteome</keyword>
<dbReference type="NCBIfam" id="NF006762">
    <property type="entry name" value="PRK09283.1"/>
    <property type="match status" value="1"/>
</dbReference>
<keyword evidence="9" id="KW-0479">Metal-binding</keyword>
<dbReference type="GO" id="GO:0005829">
    <property type="term" value="C:cytosol"/>
    <property type="evidence" value="ECO:0007669"/>
    <property type="project" value="TreeGrafter"/>
</dbReference>
<dbReference type="SUPFAM" id="SSF51569">
    <property type="entry name" value="Aldolase"/>
    <property type="match status" value="1"/>
</dbReference>
<dbReference type="GO" id="GO:0006782">
    <property type="term" value="P:protoporphyrinogen IX biosynthetic process"/>
    <property type="evidence" value="ECO:0007669"/>
    <property type="project" value="UniProtKB-UniPathway"/>
</dbReference>
<comment type="catalytic activity">
    <reaction evidence="8 10">
        <text>2 5-aminolevulinate = porphobilinogen + 2 H2O + H(+)</text>
        <dbReference type="Rhea" id="RHEA:24064"/>
        <dbReference type="ChEBI" id="CHEBI:15377"/>
        <dbReference type="ChEBI" id="CHEBI:15378"/>
        <dbReference type="ChEBI" id="CHEBI:58126"/>
        <dbReference type="ChEBI" id="CHEBI:356416"/>
        <dbReference type="EC" id="4.2.1.24"/>
    </reaction>
</comment>
<evidence type="ECO:0000256" key="11">
    <source>
        <dbReference type="RuleBase" id="RU004161"/>
    </source>
</evidence>
<dbReference type="KEGG" id="kus:B9G99_02590"/>
<dbReference type="UniPathway" id="UPA00251">
    <property type="reaction ID" value="UER00318"/>
</dbReference>
<dbReference type="AlphaFoldDB" id="A0A2Z2H427"/>
<dbReference type="PANTHER" id="PTHR11458">
    <property type="entry name" value="DELTA-AMINOLEVULINIC ACID DEHYDRATASE"/>
    <property type="match status" value="1"/>
</dbReference>
<dbReference type="SMART" id="SM01004">
    <property type="entry name" value="ALAD"/>
    <property type="match status" value="1"/>
</dbReference>
<dbReference type="GO" id="GO:0004655">
    <property type="term" value="F:porphobilinogen synthase activity"/>
    <property type="evidence" value="ECO:0007669"/>
    <property type="project" value="UniProtKB-EC"/>
</dbReference>
<evidence type="ECO:0000256" key="2">
    <source>
        <dbReference type="ARBA" id="ARBA00008055"/>
    </source>
</evidence>
<evidence type="ECO:0000256" key="4">
    <source>
        <dbReference type="ARBA" id="ARBA00020771"/>
    </source>
</evidence>
<evidence type="ECO:0000256" key="9">
    <source>
        <dbReference type="PIRSR" id="PIRSR001415-5"/>
    </source>
</evidence>
<dbReference type="Pfam" id="PF00490">
    <property type="entry name" value="ALAD"/>
    <property type="match status" value="1"/>
</dbReference>
<dbReference type="PANTHER" id="PTHR11458:SF0">
    <property type="entry name" value="DELTA-AMINOLEVULINIC ACID DEHYDRATASE"/>
    <property type="match status" value="1"/>
</dbReference>
<evidence type="ECO:0000256" key="7">
    <source>
        <dbReference type="ARBA" id="ARBA00023244"/>
    </source>
</evidence>
<dbReference type="InterPro" id="IPR030656">
    <property type="entry name" value="ALAD_AS"/>
</dbReference>
<dbReference type="Gene3D" id="3.20.20.70">
    <property type="entry name" value="Aldolase class I"/>
    <property type="match status" value="1"/>
</dbReference>
<dbReference type="OrthoDB" id="9805001at2"/>
<dbReference type="InterPro" id="IPR001731">
    <property type="entry name" value="ALAD"/>
</dbReference>
<evidence type="ECO:0000256" key="8">
    <source>
        <dbReference type="ARBA" id="ARBA00047651"/>
    </source>
</evidence>
<evidence type="ECO:0000256" key="1">
    <source>
        <dbReference type="ARBA" id="ARBA00004694"/>
    </source>
</evidence>
<organism evidence="12 13">
    <name type="scientific">Kushneria konosiri</name>
    <dbReference type="NCBI Taxonomy" id="698828"/>
    <lineage>
        <taxon>Bacteria</taxon>
        <taxon>Pseudomonadati</taxon>
        <taxon>Pseudomonadota</taxon>
        <taxon>Gammaproteobacteria</taxon>
        <taxon>Oceanospirillales</taxon>
        <taxon>Halomonadaceae</taxon>
        <taxon>Kushneria</taxon>
    </lineage>
</organism>
<comment type="pathway">
    <text evidence="1">Porphyrin-containing compound metabolism; protoporphyrin-IX biosynthesis; coproporphyrinogen-III from 5-aminolevulinate: step 1/4.</text>
</comment>